<dbReference type="InterPro" id="IPR011009">
    <property type="entry name" value="Kinase-like_dom_sf"/>
</dbReference>
<keyword evidence="11" id="KW-1185">Reference proteome</keyword>
<dbReference type="Pfam" id="PF19274">
    <property type="entry name" value="PI4K_N"/>
    <property type="match status" value="2"/>
</dbReference>
<keyword evidence="6" id="KW-0418">Kinase</keyword>
<evidence type="ECO:0000256" key="6">
    <source>
        <dbReference type="ARBA" id="ARBA00022777"/>
    </source>
</evidence>
<keyword evidence="5" id="KW-0547">Nucleotide-binding</keyword>
<dbReference type="FunFam" id="1.10.1070.11:FF:000012">
    <property type="entry name" value="Phosphatidylinositol 4-kinase alpha 1"/>
    <property type="match status" value="1"/>
</dbReference>
<dbReference type="CDD" id="cd05167">
    <property type="entry name" value="PI4Kc_III_alpha"/>
    <property type="match status" value="1"/>
</dbReference>
<dbReference type="PROSITE" id="PS00915">
    <property type="entry name" value="PI3_4_KINASE_1"/>
    <property type="match status" value="1"/>
</dbReference>
<protein>
    <recommendedName>
        <fullName evidence="3">1-phosphatidylinositol 4-kinase</fullName>
        <ecNumber evidence="3">2.7.1.67</ecNumber>
    </recommendedName>
</protein>
<dbReference type="EMBL" id="MCGE01000033">
    <property type="protein sequence ID" value="ORZ07903.1"/>
    <property type="molecule type" value="Genomic_DNA"/>
</dbReference>
<dbReference type="InterPro" id="IPR045495">
    <property type="entry name" value="PI4K_N"/>
</dbReference>
<dbReference type="InterPro" id="IPR015433">
    <property type="entry name" value="PI3/4_kinase"/>
</dbReference>
<dbReference type="InterPro" id="IPR036940">
    <property type="entry name" value="PI3/4_kinase_cat_sf"/>
</dbReference>
<evidence type="ECO:0000256" key="4">
    <source>
        <dbReference type="ARBA" id="ARBA00022679"/>
    </source>
</evidence>
<dbReference type="Proteomes" id="UP000193560">
    <property type="component" value="Unassembled WGS sequence"/>
</dbReference>
<dbReference type="Pfam" id="PF00613">
    <property type="entry name" value="PI3Ka"/>
    <property type="match status" value="1"/>
</dbReference>
<evidence type="ECO:0000256" key="3">
    <source>
        <dbReference type="ARBA" id="ARBA00012169"/>
    </source>
</evidence>
<dbReference type="PANTHER" id="PTHR10048:SF15">
    <property type="entry name" value="PHOSPHATIDYLINOSITOL 4-KINASE ALPHA"/>
    <property type="match status" value="1"/>
</dbReference>
<dbReference type="GO" id="GO:0005524">
    <property type="term" value="F:ATP binding"/>
    <property type="evidence" value="ECO:0007669"/>
    <property type="project" value="UniProtKB-KW"/>
</dbReference>
<dbReference type="FunFam" id="3.30.1010.10:FF:000014">
    <property type="entry name" value="Phosphatidylinositol 4-kinase STT4"/>
    <property type="match status" value="1"/>
</dbReference>
<dbReference type="GO" id="GO:0046854">
    <property type="term" value="P:phosphatidylinositol phosphate biosynthetic process"/>
    <property type="evidence" value="ECO:0007669"/>
    <property type="project" value="InterPro"/>
</dbReference>
<dbReference type="Pfam" id="PF00454">
    <property type="entry name" value="PI3_PI4_kinase"/>
    <property type="match status" value="1"/>
</dbReference>
<reference evidence="10 11" key="1">
    <citation type="submission" date="2016-07" db="EMBL/GenBank/DDBJ databases">
        <title>Pervasive Adenine N6-methylation of Active Genes in Fungi.</title>
        <authorList>
            <consortium name="DOE Joint Genome Institute"/>
            <person name="Mondo S.J."/>
            <person name="Dannebaum R.O."/>
            <person name="Kuo R.C."/>
            <person name="Labutti K."/>
            <person name="Haridas S."/>
            <person name="Kuo A."/>
            <person name="Salamov A."/>
            <person name="Ahrendt S.R."/>
            <person name="Lipzen A."/>
            <person name="Sullivan W."/>
            <person name="Andreopoulos W.B."/>
            <person name="Clum A."/>
            <person name="Lindquist E."/>
            <person name="Daum C."/>
            <person name="Ramamoorthy G.K."/>
            <person name="Gryganskyi A."/>
            <person name="Culley D."/>
            <person name="Magnuson J.K."/>
            <person name="James T.Y."/>
            <person name="O'Malley M.A."/>
            <person name="Stajich J.E."/>
            <person name="Spatafora J.W."/>
            <person name="Visel A."/>
            <person name="Grigoriev I.V."/>
        </authorList>
    </citation>
    <scope>NUCLEOTIDE SEQUENCE [LARGE SCALE GENOMIC DNA]</scope>
    <source>
        <strain evidence="10 11">NRRL 1336</strain>
    </source>
</reference>
<dbReference type="Gene3D" id="1.10.1070.11">
    <property type="entry name" value="Phosphatidylinositol 3-/4-kinase, catalytic domain"/>
    <property type="match status" value="1"/>
</dbReference>
<feature type="domain" description="PI3K/PI4K catalytic" evidence="8">
    <location>
        <begin position="1281"/>
        <end position="1552"/>
    </location>
</feature>
<dbReference type="InterPro" id="IPR016024">
    <property type="entry name" value="ARM-type_fold"/>
</dbReference>
<dbReference type="SMART" id="SM00145">
    <property type="entry name" value="PI3Ka"/>
    <property type="match status" value="1"/>
</dbReference>
<gene>
    <name evidence="10" type="ORF">BCR42DRAFT_472101</name>
</gene>
<dbReference type="OrthoDB" id="10264149at2759"/>
<evidence type="ECO:0000256" key="2">
    <source>
        <dbReference type="ARBA" id="ARBA00006209"/>
    </source>
</evidence>
<dbReference type="EC" id="2.7.1.67" evidence="3"/>
<dbReference type="FunFam" id="1.25.40.70:FF:000011">
    <property type="entry name" value="Phosphatidylinositol 4-kinase alpha"/>
    <property type="match status" value="1"/>
</dbReference>
<dbReference type="SMART" id="SM00146">
    <property type="entry name" value="PI3Kc"/>
    <property type="match status" value="1"/>
</dbReference>
<dbReference type="InterPro" id="IPR001263">
    <property type="entry name" value="PI3K_accessory_dom"/>
</dbReference>
<evidence type="ECO:0000256" key="7">
    <source>
        <dbReference type="ARBA" id="ARBA00022840"/>
    </source>
</evidence>
<dbReference type="SUPFAM" id="SSF56112">
    <property type="entry name" value="Protein kinase-like (PK-like)"/>
    <property type="match status" value="1"/>
</dbReference>
<dbReference type="PROSITE" id="PS51545">
    <property type="entry name" value="PIK_HELICAL"/>
    <property type="match status" value="1"/>
</dbReference>
<name>A0A1X2I2N3_9FUNG</name>
<dbReference type="InterPro" id="IPR018936">
    <property type="entry name" value="PI3/4_kinase_CS"/>
</dbReference>
<accession>A0A1X2I2N3</accession>
<evidence type="ECO:0000256" key="1">
    <source>
        <dbReference type="ARBA" id="ARBA00001686"/>
    </source>
</evidence>
<dbReference type="SUPFAM" id="SSF48371">
    <property type="entry name" value="ARM repeat"/>
    <property type="match status" value="1"/>
</dbReference>
<dbReference type="Gene3D" id="3.30.1010.10">
    <property type="entry name" value="Phosphatidylinositol 3-kinase Catalytic Subunit, Chain A, domain 4"/>
    <property type="match status" value="1"/>
</dbReference>
<evidence type="ECO:0000259" key="9">
    <source>
        <dbReference type="PROSITE" id="PS51545"/>
    </source>
</evidence>
<comment type="caution">
    <text evidence="10">The sequence shown here is derived from an EMBL/GenBank/DDBJ whole genome shotgun (WGS) entry which is preliminary data.</text>
</comment>
<dbReference type="InterPro" id="IPR000403">
    <property type="entry name" value="PI3/4_kinase_cat_dom"/>
</dbReference>
<dbReference type="GO" id="GO:0005886">
    <property type="term" value="C:plasma membrane"/>
    <property type="evidence" value="ECO:0007669"/>
    <property type="project" value="TreeGrafter"/>
</dbReference>
<dbReference type="PANTHER" id="PTHR10048">
    <property type="entry name" value="PHOSPHATIDYLINOSITOL KINASE"/>
    <property type="match status" value="1"/>
</dbReference>
<dbReference type="GO" id="GO:0048015">
    <property type="term" value="P:phosphatidylinositol-mediated signaling"/>
    <property type="evidence" value="ECO:0007669"/>
    <property type="project" value="TreeGrafter"/>
</dbReference>
<dbReference type="STRING" id="90262.A0A1X2I2N3"/>
<dbReference type="InterPro" id="IPR042236">
    <property type="entry name" value="PI3K_accessory_sf"/>
</dbReference>
<comment type="catalytic activity">
    <reaction evidence="1">
        <text>a 1,2-diacyl-sn-glycero-3-phospho-(1D-myo-inositol) + ATP = a 1,2-diacyl-sn-glycero-3-phospho-(1D-myo-inositol 4-phosphate) + ADP + H(+)</text>
        <dbReference type="Rhea" id="RHEA:19877"/>
        <dbReference type="ChEBI" id="CHEBI:15378"/>
        <dbReference type="ChEBI" id="CHEBI:30616"/>
        <dbReference type="ChEBI" id="CHEBI:57880"/>
        <dbReference type="ChEBI" id="CHEBI:58178"/>
        <dbReference type="ChEBI" id="CHEBI:456216"/>
        <dbReference type="EC" id="2.7.1.67"/>
    </reaction>
</comment>
<dbReference type="PROSITE" id="PS50290">
    <property type="entry name" value="PI3_4_KINASE_3"/>
    <property type="match status" value="1"/>
</dbReference>
<dbReference type="PROSITE" id="PS00916">
    <property type="entry name" value="PI3_4_KINASE_2"/>
    <property type="match status" value="1"/>
</dbReference>
<evidence type="ECO:0000259" key="8">
    <source>
        <dbReference type="PROSITE" id="PS50290"/>
    </source>
</evidence>
<dbReference type="GO" id="GO:0005737">
    <property type="term" value="C:cytoplasm"/>
    <property type="evidence" value="ECO:0007669"/>
    <property type="project" value="TreeGrafter"/>
</dbReference>
<evidence type="ECO:0000313" key="11">
    <source>
        <dbReference type="Proteomes" id="UP000193560"/>
    </source>
</evidence>
<organism evidence="10 11">
    <name type="scientific">Absidia repens</name>
    <dbReference type="NCBI Taxonomy" id="90262"/>
    <lineage>
        <taxon>Eukaryota</taxon>
        <taxon>Fungi</taxon>
        <taxon>Fungi incertae sedis</taxon>
        <taxon>Mucoromycota</taxon>
        <taxon>Mucoromycotina</taxon>
        <taxon>Mucoromycetes</taxon>
        <taxon>Mucorales</taxon>
        <taxon>Cunninghamellaceae</taxon>
        <taxon>Absidia</taxon>
    </lineage>
</organism>
<sequence length="1568" mass="178654">MTQVICQFLATPSNIFDIETEFNGEKTSIRKFAVTRLAQCVQTLATTDVPQAAISILYSLLNEITHYDQSDDGTGVPLNPVMEKQKLLDITTLDTLDERQSRQICENVLSAIIGVAVYLKDETITTQALSMLLLEKKSFSSAATSSVLSSLVDLALITSSTVFEDILGIFSMYSRENLKTNDKTTWVAIVQTQTLLAERISVRPDLYQIYLTNILSLFLEHGSKIQHMELRGVPATRSSDMPLVTKLGTMLPILKELLKHEDFNPQDDPAFEGLVSLYRNFWIICVLFGFVTETMWIGDWHTALMVIAQKSPLLILESTKDYWETDLEYNSVLRGNRTSDQQLVLVQLRQNLVDILPTHSSEIKGFSYAQVVLLLSVYHIETRRSQMGNTSYILRYFMNESVSHGPLAPCLEGILDCVVTKYISRSMTKALKQSLGESVNDHLKNLLPLCCHRLVKVHTLTCQVVHRIVSALPQVLAEKSLITLLLELVQLLWMSCVTEYKNEYKPSYYFTSTRANVTIELIDSFDYRRKACNKLCECAKTWLMLSLDCCPLEINGLLQDYLAEFNAFQDGMSMDAAHMGRTIALQVGKTASKDQVPVEFVPDIPGIQLDDSSNFANGFTTRIYYNGRVSGISQCDPGCIDGLAHTSEQYEYIRSELELLLNDIKKKKTINHDRIHRALLSAAAYIISEKKVHPELIKNVVRIPVQAFTPQSLNSGTDVWNWLMIERPDLEKRLMLEILSMWTWSQRHRKGLFSPVLNLKNPFHQKMTYEPSDTDTMEASHKEAVLLFTPHETWLRFIISRFFSIRHKDKHLVHLSLLLLRESFQNAHLMSTHSMSRLARFQLLDLGMQILHSVSLETLMECKLRGLIYSTAYNWFGLPPCCRYGSWKSVALLERNIMIDLYRLVESDAPKLSHAVSSTSALNSIKHLIVFVFILDKTKDDVLRDHESSKRLLLLLLENEIYLCTVWCNPLNEYSPVNDLGNFSRPIEKSINTDDAWKTLIRFAWTKSPSMAVHLSSRFKSPIIKLELNKLIANNTLDVVGVPAALSILLGEGIQANAKLDLRYLKYWAPVSAITATNYFMPAYGNQPMILQYAMRSLEYYPVDVVFFYIPQLVQSIRHDEFGYVERYIMKAGQISQLFAHQIIWNMRANFFLDADKGCEKPDPMKPALKRIITKLVDSFGGEDREFYKREFKFFGDITAISGYLKEYIKYGQSEKKPMQKKRLDEELEKIKVDVGVYLPSNPDGHVVDISRTSGRPLQSHAKAPFMATFLIEKEQNNKDLTTDALLATSKNNSNVIDDDNSSGTNFRVWQGAIFKVGDDCRQDVLALQLIAVFKSIFISVGLDLYVYPYRVVATGPGLGVIDVLPQSISRDQLGREKVNSIYDYFVAKYGSPNSIHFQRARMNFVQSLAAYSVVSYLLQFKDRHNGNIMLNDKGHIIHIDFGFIFDIAPGGGLLEKAPFKLTSEMIQLMGGDSGQQPFKQFSELVVKGYLASRPYAELIIQLVKPMLESGLPCFKGDTIRRLRTRFQIDKPDREAADFMIQRIRDSFENQRTVIYDYFQKITNGKLF</sequence>
<feature type="domain" description="PIK helical" evidence="9">
    <location>
        <begin position="987"/>
        <end position="1175"/>
    </location>
</feature>
<keyword evidence="4" id="KW-0808">Transferase</keyword>
<proteinExistence type="inferred from homology"/>
<keyword evidence="7" id="KW-0067">ATP-binding</keyword>
<evidence type="ECO:0000313" key="10">
    <source>
        <dbReference type="EMBL" id="ORZ07903.1"/>
    </source>
</evidence>
<dbReference type="Gene3D" id="1.25.40.70">
    <property type="entry name" value="Phosphatidylinositol 3-kinase, accessory domain (PIK)"/>
    <property type="match status" value="1"/>
</dbReference>
<dbReference type="GO" id="GO:0004430">
    <property type="term" value="F:1-phosphatidylinositol 4-kinase activity"/>
    <property type="evidence" value="ECO:0007669"/>
    <property type="project" value="UniProtKB-EC"/>
</dbReference>
<evidence type="ECO:0000256" key="5">
    <source>
        <dbReference type="ARBA" id="ARBA00022741"/>
    </source>
</evidence>
<comment type="similarity">
    <text evidence="2">Belongs to the PI3/PI4-kinase family. Type III PI4K subfamily.</text>
</comment>